<dbReference type="Gene3D" id="3.40.50.2000">
    <property type="entry name" value="Glycogen Phosphorylase B"/>
    <property type="match status" value="1"/>
</dbReference>
<keyword evidence="20" id="KW-1185">Reference proteome</keyword>
<keyword evidence="10" id="KW-1133">Transmembrane helix</keyword>
<accession>A0AAN7WNR4</accession>
<dbReference type="Proteomes" id="UP001306508">
    <property type="component" value="Unassembled WGS sequence"/>
</dbReference>
<evidence type="ECO:0000256" key="9">
    <source>
        <dbReference type="ARBA" id="ARBA00022968"/>
    </source>
</evidence>
<evidence type="ECO:0000256" key="14">
    <source>
        <dbReference type="ARBA" id="ARBA00031434"/>
    </source>
</evidence>
<comment type="catalytic activity">
    <reaction evidence="17">
        <text>an N,N'-diacetylchitobiosyl-diphospho-di-trans,poly-cis-dolichol + GDP-alpha-D-mannose = a beta-D-Man-(1-&gt;4)-beta-D-GlcNAc-(1-&gt;4)-alpha-D-GlcNAc-diphospho-di-trans,poly-cis-dolichol + GDP + H(+)</text>
        <dbReference type="Rhea" id="RHEA:13865"/>
        <dbReference type="Rhea" id="RHEA-COMP:19510"/>
        <dbReference type="Rhea" id="RHEA-COMP:19511"/>
        <dbReference type="ChEBI" id="CHEBI:15378"/>
        <dbReference type="ChEBI" id="CHEBI:57269"/>
        <dbReference type="ChEBI" id="CHEBI:57527"/>
        <dbReference type="ChEBI" id="CHEBI:58189"/>
        <dbReference type="ChEBI" id="CHEBI:58472"/>
        <dbReference type="EC" id="2.4.1.142"/>
    </reaction>
    <physiologicalReaction direction="left-to-right" evidence="17">
        <dbReference type="Rhea" id="RHEA:13866"/>
    </physiologicalReaction>
</comment>
<evidence type="ECO:0000313" key="19">
    <source>
        <dbReference type="EMBL" id="KAK5780738.1"/>
    </source>
</evidence>
<dbReference type="FunFam" id="3.40.50.2000:FF:000216">
    <property type="entry name" value="Chitobiosyldiphosphodolichol beta-mannosyltransferase"/>
    <property type="match status" value="1"/>
</dbReference>
<evidence type="ECO:0000256" key="1">
    <source>
        <dbReference type="ARBA" id="ARBA00004389"/>
    </source>
</evidence>
<evidence type="ECO:0000256" key="12">
    <source>
        <dbReference type="ARBA" id="ARBA00024899"/>
    </source>
</evidence>
<keyword evidence="5" id="KW-0328">Glycosyltransferase</keyword>
<sequence length="448" mass="51149">MYLSIPLVVYYIIPYILVGSGSVKKRIIIYVLGDLGHSPRICYHARSFSSKGFQVELCGYVDSTLPEFILKDNNITIHTLQGIKSSKNGIIEMIQKVFYQFFGIIKHLWELRGSNYILIQNPPSIPILPIVALYRILTGTKLIIDWHNLAYSILRLKYNGNTSHPLVIISIFVELVFSHMADYNLTVTNTMKDFLINKFWLNSNRCYVLYDRPASQFKPFNSTNEDTDKSNTESIIEKRTAAILSEPFFKNIIPKGFDLSCGDKIIVTSTSFTPDEDISILLGALKIYENSFEKFDKTLPRILCLITGKGPLKPKIVKEVNAFKSWNRVHIEFLWLSPEDYPKLLSLCDYGISLHNSSSGLDLPMKILDMFGSGIPVIAFNYPTLDELVKHNINGLKFADRRELHGSIIFAVKDKGIAESLKKGAIKESRYRWQSSWENCMKDAKIIY</sequence>
<organism evidence="19 20">
    <name type="scientific">Arxiozyma heterogenica</name>
    <dbReference type="NCBI Taxonomy" id="278026"/>
    <lineage>
        <taxon>Eukaryota</taxon>
        <taxon>Fungi</taxon>
        <taxon>Dikarya</taxon>
        <taxon>Ascomycota</taxon>
        <taxon>Saccharomycotina</taxon>
        <taxon>Saccharomycetes</taxon>
        <taxon>Saccharomycetales</taxon>
        <taxon>Saccharomycetaceae</taxon>
        <taxon>Arxiozyma</taxon>
    </lineage>
</organism>
<evidence type="ECO:0000256" key="13">
    <source>
        <dbReference type="ARBA" id="ARBA00030745"/>
    </source>
</evidence>
<dbReference type="EC" id="2.4.1.142" evidence="3"/>
<evidence type="ECO:0000256" key="2">
    <source>
        <dbReference type="ARBA" id="ARBA00004922"/>
    </source>
</evidence>
<reference evidence="20" key="1">
    <citation type="submission" date="2023-07" db="EMBL/GenBank/DDBJ databases">
        <title>A draft genome of Kazachstania heterogenica Y-27499.</title>
        <authorList>
            <person name="Donic C."/>
            <person name="Kralova J.S."/>
            <person name="Fidel L."/>
            <person name="Ben-Dor S."/>
            <person name="Jung S."/>
        </authorList>
    </citation>
    <scope>NUCLEOTIDE SEQUENCE [LARGE SCALE GENOMIC DNA]</scope>
    <source>
        <strain evidence="20">Y27499</strain>
    </source>
</reference>
<evidence type="ECO:0000259" key="18">
    <source>
        <dbReference type="Pfam" id="PF00534"/>
    </source>
</evidence>
<name>A0AAN7WNR4_9SACH</name>
<dbReference type="PANTHER" id="PTHR13036:SF0">
    <property type="entry name" value="CHITOBIOSYLDIPHOSPHODOLICHOL BETA-MANNOSYLTRANSFERASE"/>
    <property type="match status" value="1"/>
</dbReference>
<dbReference type="GO" id="GO:0004578">
    <property type="term" value="F:chitobiosyldiphosphodolichol beta-mannosyltransferase activity"/>
    <property type="evidence" value="ECO:0007669"/>
    <property type="project" value="UniProtKB-EC"/>
</dbReference>
<keyword evidence="6" id="KW-0808">Transferase</keyword>
<evidence type="ECO:0000256" key="4">
    <source>
        <dbReference type="ARBA" id="ARBA00015841"/>
    </source>
</evidence>
<keyword evidence="7" id="KW-0812">Transmembrane</keyword>
<evidence type="ECO:0000256" key="6">
    <source>
        <dbReference type="ARBA" id="ARBA00022679"/>
    </source>
</evidence>
<dbReference type="SUPFAM" id="SSF53756">
    <property type="entry name" value="UDP-Glycosyltransferase/glycogen phosphorylase"/>
    <property type="match status" value="1"/>
</dbReference>
<dbReference type="InterPro" id="IPR001296">
    <property type="entry name" value="Glyco_trans_1"/>
</dbReference>
<evidence type="ECO:0000256" key="7">
    <source>
        <dbReference type="ARBA" id="ARBA00022692"/>
    </source>
</evidence>
<dbReference type="GO" id="GO:0005789">
    <property type="term" value="C:endoplasmic reticulum membrane"/>
    <property type="evidence" value="ECO:0007669"/>
    <property type="project" value="UniProtKB-SubCell"/>
</dbReference>
<evidence type="ECO:0000256" key="5">
    <source>
        <dbReference type="ARBA" id="ARBA00022676"/>
    </source>
</evidence>
<proteinExistence type="predicted"/>
<comment type="caution">
    <text evidence="19">The sequence shown here is derived from an EMBL/GenBank/DDBJ whole genome shotgun (WGS) entry which is preliminary data.</text>
</comment>
<dbReference type="Pfam" id="PF00534">
    <property type="entry name" value="Glycos_transf_1"/>
    <property type="match status" value="1"/>
</dbReference>
<evidence type="ECO:0000256" key="8">
    <source>
        <dbReference type="ARBA" id="ARBA00022824"/>
    </source>
</evidence>
<evidence type="ECO:0000256" key="11">
    <source>
        <dbReference type="ARBA" id="ARBA00023136"/>
    </source>
</evidence>
<dbReference type="InterPro" id="IPR026051">
    <property type="entry name" value="ALG1-like"/>
</dbReference>
<evidence type="ECO:0000313" key="20">
    <source>
        <dbReference type="Proteomes" id="UP001306508"/>
    </source>
</evidence>
<comment type="subcellular location">
    <subcellularLocation>
        <location evidence="1">Endoplasmic reticulum membrane</location>
        <topology evidence="1">Single-pass membrane protein</topology>
    </subcellularLocation>
</comment>
<evidence type="ECO:0000256" key="10">
    <source>
        <dbReference type="ARBA" id="ARBA00022989"/>
    </source>
</evidence>
<protein>
    <recommendedName>
        <fullName evidence="4">Chitobiosyldiphosphodolichol beta-mannosyltransferase</fullName>
        <ecNumber evidence="3">2.4.1.142</ecNumber>
    </recommendedName>
    <alternativeName>
        <fullName evidence="13">Asparagine-linked glycosylation protein 1</fullName>
    </alternativeName>
    <alternativeName>
        <fullName evidence="15">Beta-1,4-mannosyltransferase</fullName>
    </alternativeName>
    <alternativeName>
        <fullName evidence="16">GDP-Man:GlcNAc2-PP-dolichol mannosyltransferase</fullName>
    </alternativeName>
    <alternativeName>
        <fullName evidence="14">GDP-mannose-dolichol diphosphochitobiose mannosyltransferase</fullName>
    </alternativeName>
</protein>
<dbReference type="EMBL" id="JAWIZZ010000040">
    <property type="protein sequence ID" value="KAK5780738.1"/>
    <property type="molecule type" value="Genomic_DNA"/>
</dbReference>
<feature type="domain" description="Glycosyl transferase family 1" evidence="18">
    <location>
        <begin position="262"/>
        <end position="427"/>
    </location>
</feature>
<dbReference type="AlphaFoldDB" id="A0AAN7WNR4"/>
<evidence type="ECO:0000256" key="15">
    <source>
        <dbReference type="ARBA" id="ARBA00031566"/>
    </source>
</evidence>
<keyword evidence="8" id="KW-0256">Endoplasmic reticulum</keyword>
<keyword evidence="11" id="KW-0472">Membrane</keyword>
<comment type="pathway">
    <text evidence="2">Protein modification; protein glycosylation.</text>
</comment>
<evidence type="ECO:0000256" key="3">
    <source>
        <dbReference type="ARBA" id="ARBA00012611"/>
    </source>
</evidence>
<evidence type="ECO:0000256" key="16">
    <source>
        <dbReference type="ARBA" id="ARBA00033088"/>
    </source>
</evidence>
<gene>
    <name evidence="19" type="ORF">RI543_001860</name>
</gene>
<dbReference type="PANTHER" id="PTHR13036">
    <property type="entry name" value="BETA1,4 MANNOSYLTRANSFERASE"/>
    <property type="match status" value="1"/>
</dbReference>
<comment type="function">
    <text evidence="12">Participates in the formation of the lipid-linked precursor oligosaccharide for N-glycosylation. Involved in assembling the dolichol-pyrophosphate-GlcNAc(2)-Man(5) intermediate on the cytoplasmic surface of the ER.</text>
</comment>
<evidence type="ECO:0000256" key="17">
    <source>
        <dbReference type="ARBA" id="ARBA00045071"/>
    </source>
</evidence>
<keyword evidence="9" id="KW-0735">Signal-anchor</keyword>